<dbReference type="Proteomes" id="UP000184268">
    <property type="component" value="Unassembled WGS sequence"/>
</dbReference>
<protein>
    <submittedName>
        <fullName evidence="2">Uncharacterized protein</fullName>
    </submittedName>
</protein>
<dbReference type="AlphaFoldDB" id="A0A1M5TCF9"/>
<organism evidence="2 3">
    <name type="scientific">Ferrimonas marina</name>
    <dbReference type="NCBI Taxonomy" id="299255"/>
    <lineage>
        <taxon>Bacteria</taxon>
        <taxon>Pseudomonadati</taxon>
        <taxon>Pseudomonadota</taxon>
        <taxon>Gammaproteobacteria</taxon>
        <taxon>Alteromonadales</taxon>
        <taxon>Ferrimonadaceae</taxon>
        <taxon>Ferrimonas</taxon>
    </lineage>
</organism>
<accession>A0A1M5TCF9</accession>
<gene>
    <name evidence="2" type="ORF">SAMN02745129_2086</name>
</gene>
<feature type="transmembrane region" description="Helical" evidence="1">
    <location>
        <begin position="46"/>
        <end position="67"/>
    </location>
</feature>
<feature type="transmembrane region" description="Helical" evidence="1">
    <location>
        <begin position="20"/>
        <end position="40"/>
    </location>
</feature>
<dbReference type="EMBL" id="FQXG01000003">
    <property type="protein sequence ID" value="SHH48495.1"/>
    <property type="molecule type" value="Genomic_DNA"/>
</dbReference>
<evidence type="ECO:0000313" key="2">
    <source>
        <dbReference type="EMBL" id="SHH48495.1"/>
    </source>
</evidence>
<keyword evidence="1" id="KW-0472">Membrane</keyword>
<name>A0A1M5TCF9_9GAMM</name>
<reference evidence="2 3" key="1">
    <citation type="submission" date="2016-11" db="EMBL/GenBank/DDBJ databases">
        <authorList>
            <person name="Jaros S."/>
            <person name="Januszkiewicz K."/>
            <person name="Wedrychowicz H."/>
        </authorList>
    </citation>
    <scope>NUCLEOTIDE SEQUENCE [LARGE SCALE GENOMIC DNA]</scope>
    <source>
        <strain evidence="2 3">DSM 16917</strain>
    </source>
</reference>
<evidence type="ECO:0000256" key="1">
    <source>
        <dbReference type="SAM" id="Phobius"/>
    </source>
</evidence>
<sequence>MLIPLPDFVVRRIGWVHAPIQATLSLFARLGLLVMLVAAGTANAELAGYGAVLLVLSPVIAIALRAVTKILFRRKSIDAVWRGEEQEIGRTLSDEDEDFLYQLGFTTDPK</sequence>
<dbReference type="RefSeq" id="WP_067663378.1">
    <property type="nucleotide sequence ID" value="NZ_FQXG01000003.1"/>
</dbReference>
<keyword evidence="3" id="KW-1185">Reference proteome</keyword>
<keyword evidence="1" id="KW-0812">Transmembrane</keyword>
<proteinExistence type="predicted"/>
<keyword evidence="1" id="KW-1133">Transmembrane helix</keyword>
<evidence type="ECO:0000313" key="3">
    <source>
        <dbReference type="Proteomes" id="UP000184268"/>
    </source>
</evidence>